<dbReference type="STRING" id="1603606.DSOUD_1113"/>
<dbReference type="InterPro" id="IPR027417">
    <property type="entry name" value="P-loop_NTPase"/>
</dbReference>
<comment type="function">
    <text evidence="1 9">May be involved in recombinational repair of damaged DNA.</text>
</comment>
<dbReference type="PANTHER" id="PTHR11059:SF0">
    <property type="entry name" value="DNA REPAIR PROTEIN RECN"/>
    <property type="match status" value="1"/>
</dbReference>
<evidence type="ECO:0000256" key="4">
    <source>
        <dbReference type="ARBA" id="ARBA00022741"/>
    </source>
</evidence>
<dbReference type="Proteomes" id="UP000057158">
    <property type="component" value="Chromosome"/>
</dbReference>
<evidence type="ECO:0000256" key="2">
    <source>
        <dbReference type="ARBA" id="ARBA00009441"/>
    </source>
</evidence>
<dbReference type="InterPro" id="IPR004604">
    <property type="entry name" value="DNA_recomb/repair_RecN"/>
</dbReference>
<evidence type="ECO:0000259" key="10">
    <source>
        <dbReference type="Pfam" id="PF02463"/>
    </source>
</evidence>
<evidence type="ECO:0000256" key="9">
    <source>
        <dbReference type="PIRNR" id="PIRNR003128"/>
    </source>
</evidence>
<accession>A0A0M4DGS8</accession>
<reference evidence="11 12" key="1">
    <citation type="submission" date="2015-07" db="EMBL/GenBank/DDBJ databases">
        <title>Isolation and Genomic Characterization of a Novel Halophilic Metal-Reducing Deltaproteobacterium from the Deep Subsurface.</title>
        <authorList>
            <person name="Badalamenti J.P."/>
            <person name="Summers Z.M."/>
            <person name="Gralnick J.A."/>
            <person name="Bond D.R."/>
        </authorList>
    </citation>
    <scope>NUCLEOTIDE SEQUENCE [LARGE SCALE GENOMIC DNA]</scope>
    <source>
        <strain evidence="11 12">WTL</strain>
    </source>
</reference>
<sequence>MLTDLSIKNFAIIDRLHVNFGPGFNVLTGETGAGKSIIIDAVGLLLGDRARPDLIRTGEEEAVVEALFDLSALPELRQELVDGGFEGGDELLVKRVIARSGKNRIYLNGSLARLTQLQSLTARLVTIYGQHEHQSLQRTDTHLSLLDDFAVLGSEVDAYQRLYREVQEIEGRIAQLSAAERDRQQRLDLLSYQGQEIAAANLRPGEEEELTAERLLLQNAGRLSLATEEGYDVLYGAEEAVCGRLDAVASSLESLSTVAPLLGTLAETVRNALFSLEDVATQLRDYAARLFFDPERQGAVEGRLALLATLKRKYAPTVEEILALQERIDLELEDLSDMEATREAAGKKLAELRGRLLDCGGVISSRRREAGLRLGTAVAAELKDLAMPKALFQMHFFPLPEPGPQGLERGEFYLAPNPGEEPKPLAWIASGGELSRIMLALRRAAPDGESPPCLVFDEVDAGIGGIAATAVGEKLHKVAQELQVLCVTHLPQVAAYADSHYRVEKREEGGRTFTALSRLRGDERVLEMARMLGGAQITERTLDHARELIGLSGPG</sequence>
<keyword evidence="4" id="KW-0547">Nucleotide-binding</keyword>
<evidence type="ECO:0000313" key="11">
    <source>
        <dbReference type="EMBL" id="ALC15895.1"/>
    </source>
</evidence>
<dbReference type="CDD" id="cd03241">
    <property type="entry name" value="ABC_RecN"/>
    <property type="match status" value="2"/>
</dbReference>
<gene>
    <name evidence="11" type="primary">recN</name>
    <name evidence="11" type="ORF">DSOUD_1113</name>
</gene>
<keyword evidence="6" id="KW-0067">ATP-binding</keyword>
<dbReference type="GO" id="GO:0005524">
    <property type="term" value="F:ATP binding"/>
    <property type="evidence" value="ECO:0007669"/>
    <property type="project" value="UniProtKB-KW"/>
</dbReference>
<keyword evidence="7 9" id="KW-0234">DNA repair</keyword>
<dbReference type="OrthoDB" id="9806954at2"/>
<organism evidence="11 12">
    <name type="scientific">Desulfuromonas soudanensis</name>
    <dbReference type="NCBI Taxonomy" id="1603606"/>
    <lineage>
        <taxon>Bacteria</taxon>
        <taxon>Pseudomonadati</taxon>
        <taxon>Thermodesulfobacteriota</taxon>
        <taxon>Desulfuromonadia</taxon>
        <taxon>Desulfuromonadales</taxon>
        <taxon>Desulfuromonadaceae</taxon>
        <taxon>Desulfuromonas</taxon>
    </lineage>
</organism>
<dbReference type="RefSeq" id="WP_053550054.1">
    <property type="nucleotide sequence ID" value="NZ_CP010802.1"/>
</dbReference>
<dbReference type="PIRSF" id="PIRSF003128">
    <property type="entry name" value="RecN"/>
    <property type="match status" value="1"/>
</dbReference>
<dbReference type="PANTHER" id="PTHR11059">
    <property type="entry name" value="DNA REPAIR PROTEIN RECN"/>
    <property type="match status" value="1"/>
</dbReference>
<dbReference type="NCBIfam" id="TIGR00634">
    <property type="entry name" value="recN"/>
    <property type="match status" value="1"/>
</dbReference>
<evidence type="ECO:0000256" key="7">
    <source>
        <dbReference type="ARBA" id="ARBA00023204"/>
    </source>
</evidence>
<proteinExistence type="inferred from homology"/>
<dbReference type="EMBL" id="CP010802">
    <property type="protein sequence ID" value="ALC15895.1"/>
    <property type="molecule type" value="Genomic_DNA"/>
</dbReference>
<dbReference type="SUPFAM" id="SSF52540">
    <property type="entry name" value="P-loop containing nucleoside triphosphate hydrolases"/>
    <property type="match status" value="2"/>
</dbReference>
<keyword evidence="12" id="KW-1185">Reference proteome</keyword>
<dbReference type="AlphaFoldDB" id="A0A0M4DGS8"/>
<protein>
    <recommendedName>
        <fullName evidence="3 9">DNA repair protein RecN</fullName>
    </recommendedName>
    <alternativeName>
        <fullName evidence="8 9">Recombination protein N</fullName>
    </alternativeName>
</protein>
<dbReference type="GO" id="GO:0043590">
    <property type="term" value="C:bacterial nucleoid"/>
    <property type="evidence" value="ECO:0007669"/>
    <property type="project" value="TreeGrafter"/>
</dbReference>
<evidence type="ECO:0000256" key="6">
    <source>
        <dbReference type="ARBA" id="ARBA00022840"/>
    </source>
</evidence>
<keyword evidence="5 9" id="KW-0227">DNA damage</keyword>
<comment type="similarity">
    <text evidence="2 9">Belongs to the RecN family.</text>
</comment>
<dbReference type="GO" id="GO:0006310">
    <property type="term" value="P:DNA recombination"/>
    <property type="evidence" value="ECO:0007669"/>
    <property type="project" value="InterPro"/>
</dbReference>
<dbReference type="Gene3D" id="3.40.50.300">
    <property type="entry name" value="P-loop containing nucleotide triphosphate hydrolases"/>
    <property type="match status" value="2"/>
</dbReference>
<dbReference type="GO" id="GO:0009432">
    <property type="term" value="P:SOS response"/>
    <property type="evidence" value="ECO:0007669"/>
    <property type="project" value="TreeGrafter"/>
</dbReference>
<evidence type="ECO:0000256" key="3">
    <source>
        <dbReference type="ARBA" id="ARBA00021315"/>
    </source>
</evidence>
<dbReference type="FunFam" id="3.40.50.300:FF:000356">
    <property type="entry name" value="DNA repair protein RecN"/>
    <property type="match status" value="1"/>
</dbReference>
<dbReference type="FunFam" id="3.40.50.300:FF:000319">
    <property type="entry name" value="DNA repair protein RecN"/>
    <property type="match status" value="1"/>
</dbReference>
<evidence type="ECO:0000313" key="12">
    <source>
        <dbReference type="Proteomes" id="UP000057158"/>
    </source>
</evidence>
<dbReference type="PATRIC" id="fig|1603606.3.peg.1218"/>
<feature type="domain" description="RecF/RecN/SMC N-terminal" evidence="10">
    <location>
        <begin position="2"/>
        <end position="509"/>
    </location>
</feature>
<evidence type="ECO:0000256" key="8">
    <source>
        <dbReference type="ARBA" id="ARBA00033408"/>
    </source>
</evidence>
<dbReference type="Pfam" id="PF02463">
    <property type="entry name" value="SMC_N"/>
    <property type="match status" value="1"/>
</dbReference>
<evidence type="ECO:0000256" key="1">
    <source>
        <dbReference type="ARBA" id="ARBA00003618"/>
    </source>
</evidence>
<name>A0A0M4DGS8_9BACT</name>
<dbReference type="InterPro" id="IPR003395">
    <property type="entry name" value="RecF/RecN/SMC_N"/>
</dbReference>
<evidence type="ECO:0000256" key="5">
    <source>
        <dbReference type="ARBA" id="ARBA00022763"/>
    </source>
</evidence>
<dbReference type="GO" id="GO:0006281">
    <property type="term" value="P:DNA repair"/>
    <property type="evidence" value="ECO:0007669"/>
    <property type="project" value="UniProtKB-KW"/>
</dbReference>
<dbReference type="KEGG" id="des:DSOUD_1113"/>